<feature type="coiled-coil region" evidence="2">
    <location>
        <begin position="39"/>
        <end position="66"/>
    </location>
</feature>
<dbReference type="AlphaFoldDB" id="G8C192"/>
<dbReference type="GO" id="GO:0005783">
    <property type="term" value="C:endoplasmic reticulum"/>
    <property type="evidence" value="ECO:0007669"/>
    <property type="project" value="EnsemblFungi"/>
</dbReference>
<dbReference type="Proteomes" id="UP000005666">
    <property type="component" value="Chromosome 14"/>
</dbReference>
<dbReference type="Pfam" id="PF08232">
    <property type="entry name" value="Striatin"/>
    <property type="match status" value="1"/>
</dbReference>
<dbReference type="InterPro" id="IPR051488">
    <property type="entry name" value="WD_repeat_striatin"/>
</dbReference>
<evidence type="ECO:0000313" key="5">
    <source>
        <dbReference type="Proteomes" id="UP000005666"/>
    </source>
</evidence>
<evidence type="ECO:0000256" key="2">
    <source>
        <dbReference type="SAM" id="Coils"/>
    </source>
</evidence>
<dbReference type="HOGENOM" id="CLU_034775_0_0_1"/>
<evidence type="ECO:0000256" key="1">
    <source>
        <dbReference type="ARBA" id="ARBA00023054"/>
    </source>
</evidence>
<dbReference type="RefSeq" id="XP_003688354.1">
    <property type="nucleotide sequence ID" value="XM_003688306.1"/>
</dbReference>
<feature type="domain" description="Striatin N-terminal" evidence="3">
    <location>
        <begin position="13"/>
        <end position="58"/>
    </location>
</feature>
<evidence type="ECO:0000313" key="4">
    <source>
        <dbReference type="EMBL" id="CCE65920.1"/>
    </source>
</evidence>
<evidence type="ECO:0000259" key="3">
    <source>
        <dbReference type="Pfam" id="PF08232"/>
    </source>
</evidence>
<sequence length="477" mass="54267">MTPPLQHVHPQYSLPGIMHYLQTEFTKNERDRISWELEKFEMKARIAHLEGENRDLRRRLNQVSVSSSSTATQETIEGEVGKFDPKELTGTRQAIQENVKEIIYLLKNTDADILGDSTSKLKIGDKLHYVESINANTGRVGVATGKEESTRENPGNAMQTILASPSLHRIDTMKVTADNSIIISGDNHLEMFKLDPQTLAKTESTVYNGAFDNTLDVFVSKNNILSIHEDRLQSWVIDHEDSMDYIEFKGNFEIIKIELLKAVEFKNDWLLLVTNYLLQLSKLSLPSESNSKINIESQYVIEKIDEKSSILGATLGMTEKSVIVLYNNPTKLVIYDFQGNVLQTIDLSNSLKSISQPLYTLSGLYINKETSKLLIQVDRRILIYSLDQKKIILNETLSKIPLHVSYKFSRDLIAITYSDHSVEIRNVDNFHTLLYSYGSLDDQLIVDLIIINNSPIVVINTWDNKVLLHKLVDPKKI</sequence>
<proteinExistence type="predicted"/>
<protein>
    <recommendedName>
        <fullName evidence="3">Striatin N-terminal domain-containing protein</fullName>
    </recommendedName>
</protein>
<dbReference type="Gene3D" id="1.20.5.300">
    <property type="match status" value="1"/>
</dbReference>
<dbReference type="GeneID" id="11530532"/>
<keyword evidence="1 2" id="KW-0175">Coiled coil</keyword>
<reference evidence="4 5" key="1">
    <citation type="journal article" date="2011" name="Proc. Natl. Acad. Sci. U.S.A.">
        <title>Evolutionary erosion of yeast sex chromosomes by mating-type switching accidents.</title>
        <authorList>
            <person name="Gordon J.L."/>
            <person name="Armisen D."/>
            <person name="Proux-Wera E."/>
            <person name="Oheigeartaigh S.S."/>
            <person name="Byrne K.P."/>
            <person name="Wolfe K.H."/>
        </authorList>
    </citation>
    <scope>NUCLEOTIDE SEQUENCE [LARGE SCALE GENOMIC DNA]</scope>
    <source>
        <strain evidence="5">ATCC 24235 / CBS 4417 / NBRC 1672 / NRRL Y-8282 / UCD 70-5</strain>
    </source>
</reference>
<dbReference type="InterPro" id="IPR013258">
    <property type="entry name" value="Striatin_N"/>
</dbReference>
<dbReference type="PANTHER" id="PTHR15653">
    <property type="entry name" value="STRIATIN"/>
    <property type="match status" value="1"/>
</dbReference>
<dbReference type="PANTHER" id="PTHR15653:SF0">
    <property type="entry name" value="CONNECTOR OF KINASE TO AP-1, ISOFORM E"/>
    <property type="match status" value="1"/>
</dbReference>
<dbReference type="OMA" id="ERDRITW"/>
<dbReference type="GO" id="GO:0000321">
    <property type="term" value="P:re-entry into mitotic cell cycle after pheromone arrest"/>
    <property type="evidence" value="ECO:0007669"/>
    <property type="project" value="EnsemblFungi"/>
</dbReference>
<dbReference type="eggNOG" id="KOG0642">
    <property type="taxonomic scope" value="Eukaryota"/>
</dbReference>
<organism evidence="4 5">
    <name type="scientific">Tetrapisispora phaffii (strain ATCC 24235 / CBS 4417 / NBRC 1672 / NRRL Y-8282 / UCD 70-5)</name>
    <name type="common">Yeast</name>
    <name type="synonym">Fabospora phaffii</name>
    <dbReference type="NCBI Taxonomy" id="1071381"/>
    <lineage>
        <taxon>Eukaryota</taxon>
        <taxon>Fungi</taxon>
        <taxon>Dikarya</taxon>
        <taxon>Ascomycota</taxon>
        <taxon>Saccharomycotina</taxon>
        <taxon>Saccharomycetes</taxon>
        <taxon>Saccharomycetales</taxon>
        <taxon>Saccharomycetaceae</taxon>
        <taxon>Tetrapisispora</taxon>
    </lineage>
</organism>
<keyword evidence="5" id="KW-1185">Reference proteome</keyword>
<dbReference type="STRING" id="1071381.G8C192"/>
<dbReference type="OrthoDB" id="727118at2759"/>
<dbReference type="EMBL" id="HE612869">
    <property type="protein sequence ID" value="CCE65920.1"/>
    <property type="molecule type" value="Genomic_DNA"/>
</dbReference>
<gene>
    <name evidence="4" type="primary">TPHA0N01390</name>
    <name evidence="4" type="ordered locus">TPHA_0N01390</name>
</gene>
<accession>G8C192</accession>
<name>G8C192_TETPH</name>
<dbReference type="KEGG" id="tpf:TPHA_0N01390"/>
<dbReference type="SUPFAM" id="SSF69322">
    <property type="entry name" value="Tricorn protease domain 2"/>
    <property type="match status" value="1"/>
</dbReference>